<evidence type="ECO:0000256" key="1">
    <source>
        <dbReference type="ARBA" id="ARBA00006849"/>
    </source>
</evidence>
<dbReference type="InterPro" id="IPR008274">
    <property type="entry name" value="AldOxase/xan_DH_MoCoBD1"/>
</dbReference>
<dbReference type="InterPro" id="IPR050028">
    <property type="entry name" value="XdhA_XDHase"/>
</dbReference>
<reference evidence="5 6" key="1">
    <citation type="submission" date="2024-06" db="EMBL/GenBank/DDBJ databases">
        <title>Genomic Encyclopedia of Type Strains, Phase V (KMG-V): Genome sequencing to study the core and pangenomes of soil and plant-associated prokaryotes.</title>
        <authorList>
            <person name="Whitman W."/>
        </authorList>
    </citation>
    <scope>NUCLEOTIDE SEQUENCE [LARGE SCALE GENOMIC DNA]</scope>
    <source>
        <strain evidence="5 6">NE40</strain>
    </source>
</reference>
<evidence type="ECO:0000256" key="2">
    <source>
        <dbReference type="ARBA" id="ARBA00022505"/>
    </source>
</evidence>
<keyword evidence="6" id="KW-1185">Reference proteome</keyword>
<dbReference type="SUPFAM" id="SSF54665">
    <property type="entry name" value="CO dehydrogenase molybdoprotein N-domain-like"/>
    <property type="match status" value="1"/>
</dbReference>
<accession>A0ABV2SE58</accession>
<dbReference type="InterPro" id="IPR046867">
    <property type="entry name" value="AldOxase/xan_DH_MoCoBD2"/>
</dbReference>
<feature type="domain" description="Aldehyde oxidase/xanthine dehydrogenase a/b hammerhead" evidence="4">
    <location>
        <begin position="17"/>
        <end position="133"/>
    </location>
</feature>
<dbReference type="NCBIfam" id="NF043082">
    <property type="entry name" value="XdhA_XDHase"/>
    <property type="match status" value="1"/>
</dbReference>
<dbReference type="InterPro" id="IPR016208">
    <property type="entry name" value="Ald_Oxase/xanthine_DH-like"/>
</dbReference>
<dbReference type="EC" id="1.17.1.4" evidence="5"/>
<name>A0ABV2SE58_9GAMM</name>
<gene>
    <name evidence="5" type="ORF">V5J35_001234</name>
</gene>
<keyword evidence="2" id="KW-0500">Molybdenum</keyword>
<dbReference type="SMART" id="SM01008">
    <property type="entry name" value="Ald_Xan_dh_C"/>
    <property type="match status" value="1"/>
</dbReference>
<dbReference type="Proteomes" id="UP001549366">
    <property type="component" value="Unassembled WGS sequence"/>
</dbReference>
<dbReference type="GO" id="GO:0004854">
    <property type="term" value="F:xanthine dehydrogenase activity"/>
    <property type="evidence" value="ECO:0007669"/>
    <property type="project" value="UniProtKB-EC"/>
</dbReference>
<dbReference type="Gene3D" id="3.90.1170.50">
    <property type="entry name" value="Aldehyde oxidase/xanthine dehydrogenase, a/b hammerhead"/>
    <property type="match status" value="1"/>
</dbReference>
<comment type="similarity">
    <text evidence="1">Belongs to the xanthine dehydrogenase family.</text>
</comment>
<keyword evidence="3 5" id="KW-0560">Oxidoreductase</keyword>
<proteinExistence type="inferred from homology"/>
<dbReference type="InterPro" id="IPR036856">
    <property type="entry name" value="Ald_Oxase/Xan_DH_a/b_sf"/>
</dbReference>
<dbReference type="EMBL" id="JBEWTB010000002">
    <property type="protein sequence ID" value="MET4756042.1"/>
    <property type="molecule type" value="Genomic_DNA"/>
</dbReference>
<dbReference type="PANTHER" id="PTHR11908">
    <property type="entry name" value="XANTHINE DEHYDROGENASE"/>
    <property type="match status" value="1"/>
</dbReference>
<evidence type="ECO:0000313" key="6">
    <source>
        <dbReference type="Proteomes" id="UP001549366"/>
    </source>
</evidence>
<comment type="caution">
    <text evidence="5">The sequence shown here is derived from an EMBL/GenBank/DDBJ whole genome shotgun (WGS) entry which is preliminary data.</text>
</comment>
<dbReference type="Gene3D" id="3.30.365.10">
    <property type="entry name" value="Aldehyde oxidase/xanthine dehydrogenase, molybdopterin binding domain"/>
    <property type="match status" value="4"/>
</dbReference>
<organism evidence="5 6">
    <name type="scientific">Endozoicomonas lisbonensis</name>
    <dbReference type="NCBI Taxonomy" id="3120522"/>
    <lineage>
        <taxon>Bacteria</taxon>
        <taxon>Pseudomonadati</taxon>
        <taxon>Pseudomonadota</taxon>
        <taxon>Gammaproteobacteria</taxon>
        <taxon>Oceanospirillales</taxon>
        <taxon>Endozoicomonadaceae</taxon>
        <taxon>Endozoicomonas</taxon>
    </lineage>
</organism>
<dbReference type="PANTHER" id="PTHR11908:SF132">
    <property type="entry name" value="ALDEHYDE OXIDASE 1-RELATED"/>
    <property type="match status" value="1"/>
</dbReference>
<dbReference type="Pfam" id="PF20256">
    <property type="entry name" value="MoCoBD_2"/>
    <property type="match status" value="1"/>
</dbReference>
<dbReference type="InterPro" id="IPR037165">
    <property type="entry name" value="AldOxase/xan_DH_Mopterin-bd_sf"/>
</dbReference>
<dbReference type="NCBIfam" id="NF007426">
    <property type="entry name" value="PRK09970.1"/>
    <property type="match status" value="1"/>
</dbReference>
<dbReference type="SUPFAM" id="SSF56003">
    <property type="entry name" value="Molybdenum cofactor-binding domain"/>
    <property type="match status" value="1"/>
</dbReference>
<evidence type="ECO:0000256" key="3">
    <source>
        <dbReference type="ARBA" id="ARBA00023002"/>
    </source>
</evidence>
<protein>
    <submittedName>
        <fullName evidence="5">Xanthine dehydrogenase molybdenum-binding subunit</fullName>
        <ecNumber evidence="5">1.17.1.4</ecNumber>
    </submittedName>
</protein>
<evidence type="ECO:0000259" key="4">
    <source>
        <dbReference type="SMART" id="SM01008"/>
    </source>
</evidence>
<dbReference type="RefSeq" id="WP_354010405.1">
    <property type="nucleotide sequence ID" value="NZ_JBEWTA010000001.1"/>
</dbReference>
<sequence length="770" mass="83964">MSIGYSEQRLDATAKVTGRSRFTSDLIMPGTRIARYLRSKIAHGRITDIDTSAAKALPGVEAVFTFEDIPRTPFATAGHAYSLDPKGRDVEDRLLLTDYVRYHGDEIAIVVATDHLIAEQVLGLIKVTYDEYPPLLNHQQAMAEQAPLLHQQTSNKVAEHQYQLGNPDEAMHQADTTVSGNFQTQMVQHCHLENQIAMAYMDDTDHIVITSSTQIPHICRRIVAQALSWEMSRIRVVKPTVGGGFGNKQDVVLEPMVAFLTWKLGGIPVMIDLDREESMVSTRIRHPISVDIECGVNRDGTLKALTLDVVSNTGAYASHGHSIAKAAGSKLPPLYPKTAMRYKAMTHYSNLPAAGAMRGYGSPQIVFAVESIMEEAAHKIGMDSVEFRLRNVAQKGDMNPLTDKHITSCGIRECLIKGRERIGWDKKKEDYRHSNTPSENPSYNKRRGLGVACFSYGNGTYPAGVEIAGTRMVLNQDGRITVQVGATEIGQGSDTAIAQMAAEHLGVPFSAVHVVSAQDTDVTPFDPGSFASRQTYVISKPVSEAARELRQKILCYAAEMLNCPVSELTLRDGTVVTEAAESQTLTLKELAMDAYYHKQRGHQLTADVSRKTTTNASSFGCTFVEVEVDIELCQTTILNIINVHDAGKIINPVLAEGQVHGGIAMGLSGAMGEELLVNSETGTIYNNNLLDYKIATMPDMPDIGSDFVETTEPTSAYGAKSVGEPPLLSVAPAIRNAILDATGVAINRLPMSPKALFNAFREAHLIQEAN</sequence>
<dbReference type="Pfam" id="PF02738">
    <property type="entry name" value="MoCoBD_1"/>
    <property type="match status" value="1"/>
</dbReference>
<evidence type="ECO:0000313" key="5">
    <source>
        <dbReference type="EMBL" id="MET4756042.1"/>
    </source>
</evidence>
<dbReference type="Pfam" id="PF01315">
    <property type="entry name" value="Ald_Xan_dh_C"/>
    <property type="match status" value="1"/>
</dbReference>
<dbReference type="InterPro" id="IPR000674">
    <property type="entry name" value="Ald_Oxase/Xan_DH_a/b"/>
</dbReference>